<proteinExistence type="predicted"/>
<evidence type="ECO:0000259" key="1">
    <source>
        <dbReference type="Pfam" id="PF13579"/>
    </source>
</evidence>
<dbReference type="AlphaFoldDB" id="A0A844G2I6"/>
<dbReference type="Pfam" id="PF13579">
    <property type="entry name" value="Glyco_trans_4_4"/>
    <property type="match status" value="1"/>
</dbReference>
<keyword evidence="3" id="KW-1185">Reference proteome</keyword>
<dbReference type="EMBL" id="VUNS01000006">
    <property type="protein sequence ID" value="MST96861.1"/>
    <property type="molecule type" value="Genomic_DNA"/>
</dbReference>
<organism evidence="2 3">
    <name type="scientific">Victivallis lenta</name>
    <dbReference type="NCBI Taxonomy" id="2606640"/>
    <lineage>
        <taxon>Bacteria</taxon>
        <taxon>Pseudomonadati</taxon>
        <taxon>Lentisphaerota</taxon>
        <taxon>Lentisphaeria</taxon>
        <taxon>Victivallales</taxon>
        <taxon>Victivallaceae</taxon>
        <taxon>Victivallis</taxon>
    </lineage>
</organism>
<dbReference type="Gene3D" id="3.40.50.2000">
    <property type="entry name" value="Glycogen Phosphorylase B"/>
    <property type="match status" value="2"/>
</dbReference>
<reference evidence="2 3" key="1">
    <citation type="submission" date="2019-08" db="EMBL/GenBank/DDBJ databases">
        <title>In-depth cultivation of the pig gut microbiome towards novel bacterial diversity and tailored functional studies.</title>
        <authorList>
            <person name="Wylensek D."/>
            <person name="Hitch T.C.A."/>
            <person name="Clavel T."/>
        </authorList>
    </citation>
    <scope>NUCLEOTIDE SEQUENCE [LARGE SCALE GENOMIC DNA]</scope>
    <source>
        <strain evidence="2 3">BBE-744-WT-12</strain>
    </source>
</reference>
<dbReference type="Pfam" id="PF13692">
    <property type="entry name" value="Glyco_trans_1_4"/>
    <property type="match status" value="1"/>
</dbReference>
<feature type="domain" description="Glycosyltransferase subfamily 4-like N-terminal" evidence="1">
    <location>
        <begin position="20"/>
        <end position="185"/>
    </location>
</feature>
<keyword evidence="2" id="KW-0808">Transferase</keyword>
<dbReference type="PANTHER" id="PTHR12526:SF638">
    <property type="entry name" value="SPORE COAT PROTEIN SA"/>
    <property type="match status" value="1"/>
</dbReference>
<dbReference type="PANTHER" id="PTHR12526">
    <property type="entry name" value="GLYCOSYLTRANSFERASE"/>
    <property type="match status" value="1"/>
</dbReference>
<evidence type="ECO:0000313" key="2">
    <source>
        <dbReference type="EMBL" id="MST96861.1"/>
    </source>
</evidence>
<comment type="caution">
    <text evidence="2">The sequence shown here is derived from an EMBL/GenBank/DDBJ whole genome shotgun (WGS) entry which is preliminary data.</text>
</comment>
<dbReference type="RefSeq" id="WP_154417635.1">
    <property type="nucleotide sequence ID" value="NZ_VUNS01000006.1"/>
</dbReference>
<dbReference type="GO" id="GO:0016757">
    <property type="term" value="F:glycosyltransferase activity"/>
    <property type="evidence" value="ECO:0007669"/>
    <property type="project" value="TreeGrafter"/>
</dbReference>
<dbReference type="SUPFAM" id="SSF53756">
    <property type="entry name" value="UDP-Glycosyltransferase/glycogen phosphorylase"/>
    <property type="match status" value="1"/>
</dbReference>
<evidence type="ECO:0000313" key="3">
    <source>
        <dbReference type="Proteomes" id="UP000435649"/>
    </source>
</evidence>
<dbReference type="Proteomes" id="UP000435649">
    <property type="component" value="Unassembled WGS sequence"/>
</dbReference>
<protein>
    <submittedName>
        <fullName evidence="2">Glycosyltransferase family 4 protein</fullName>
    </submittedName>
</protein>
<accession>A0A844G2I6</accession>
<sequence>MRILLIYHFFQPDPVISARLFAELAEELEHAGHRVTVFTGNRLIRSDEKLPPREEWNGVEIRRFSRPNFSQGSNVGRLFNSGILQLKWLCGFFRRRREFDAVLVGTDPQFAYLMFPLLRLMNRRIRLIHWAFDLYPEAILVNSPAWMKRLAALTKPFVPWAYRRVDAMVDIGECMRKRLQTYGHGAECATLTPWALAEPSEVPESDPDVRRELFGEAKIGLLYSGTVGYAHDLGPFIGLARECRRRGIDAAFCFAGYGNQYKVQLAQLTKEDTNIRLAGFASEAELERRLAAADIHLISLRRGWEGIVVPSKFFGALAIGRPVLFSGPEESCIARWIADEKLGCVLDDASEAALHFIRELGNKPEVLEQARNHAWRIYREKFSRTAVCSRWLRLLAER</sequence>
<name>A0A844G2I6_9BACT</name>
<gene>
    <name evidence="2" type="ORF">FYJ85_07345</name>
</gene>
<dbReference type="CDD" id="cd03794">
    <property type="entry name" value="GT4_WbuB-like"/>
    <property type="match status" value="1"/>
</dbReference>
<dbReference type="InterPro" id="IPR028098">
    <property type="entry name" value="Glyco_trans_4-like_N"/>
</dbReference>